<evidence type="ECO:0000313" key="2">
    <source>
        <dbReference type="Proteomes" id="UP000243679"/>
    </source>
</evidence>
<name>A0A1Q2SL35_9GAMM</name>
<organism evidence="1 2">
    <name type="scientific">Candidatus Nitrosoglobus terrae</name>
    <dbReference type="NCBI Taxonomy" id="1630141"/>
    <lineage>
        <taxon>Bacteria</taxon>
        <taxon>Pseudomonadati</taxon>
        <taxon>Pseudomonadota</taxon>
        <taxon>Gammaproteobacteria</taxon>
        <taxon>Chromatiales</taxon>
        <taxon>Chromatiaceae</taxon>
        <taxon>Candidatus Nitrosoglobus</taxon>
    </lineage>
</organism>
<gene>
    <name evidence="1" type="ORF">TAO_0452</name>
</gene>
<accession>A0A1Q2SL35</accession>
<dbReference type="EMBL" id="AP014836">
    <property type="protein sequence ID" value="BAW79822.1"/>
    <property type="molecule type" value="Genomic_DNA"/>
</dbReference>
<reference evidence="1 2" key="1">
    <citation type="journal article" date="2017" name="ISME J.">
        <title>An acid-tolerant ammonia-oxidizing ?-proteobacterium from soil.</title>
        <authorList>
            <person name="Hayatsu M."/>
            <person name="Tago K."/>
            <person name="Uchiyama I."/>
            <person name="Toyoda A."/>
            <person name="Wang Y."/>
            <person name="Shimomura Y."/>
            <person name="Okubo T."/>
            <person name="Kurisu F."/>
            <person name="Hirono Y."/>
            <person name="Nonaka K."/>
            <person name="Akiyama H."/>
            <person name="Itoh T."/>
            <person name="Takami H."/>
        </authorList>
    </citation>
    <scope>NUCLEOTIDE SEQUENCE [LARGE SCALE GENOMIC DNA]</scope>
    <source>
        <strain evidence="1 2">TAO100</strain>
    </source>
</reference>
<proteinExistence type="predicted"/>
<keyword evidence="2" id="KW-1185">Reference proteome</keyword>
<dbReference type="Proteomes" id="UP000243679">
    <property type="component" value="Chromosome"/>
</dbReference>
<protein>
    <submittedName>
        <fullName evidence="1">Uncharacterized protein</fullName>
    </submittedName>
</protein>
<dbReference type="KEGG" id="ntt:TAO_0452"/>
<sequence>MNSLLNLFETRVQSRLDDDRRVVKVTKALKTIEYRGRSLNLSTLKKPTFNLFKV</sequence>
<dbReference type="AlphaFoldDB" id="A0A1Q2SL35"/>
<evidence type="ECO:0000313" key="1">
    <source>
        <dbReference type="EMBL" id="BAW79822.1"/>
    </source>
</evidence>